<organism evidence="1 2">
    <name type="scientific">Paenarthrobacter ureafaciens</name>
    <dbReference type="NCBI Taxonomy" id="37931"/>
    <lineage>
        <taxon>Bacteria</taxon>
        <taxon>Bacillati</taxon>
        <taxon>Actinomycetota</taxon>
        <taxon>Actinomycetes</taxon>
        <taxon>Micrococcales</taxon>
        <taxon>Micrococcaceae</taxon>
        <taxon>Paenarthrobacter</taxon>
    </lineage>
</organism>
<dbReference type="EMBL" id="CP101185">
    <property type="protein sequence ID" value="UYV96275.1"/>
    <property type="molecule type" value="Genomic_DNA"/>
</dbReference>
<dbReference type="Proteomes" id="UP001163293">
    <property type="component" value="Chromosome"/>
</dbReference>
<evidence type="ECO:0000313" key="1">
    <source>
        <dbReference type="EMBL" id="UYV96275.1"/>
    </source>
</evidence>
<proteinExistence type="predicted"/>
<dbReference type="AlphaFoldDB" id="A0AAX3EDW6"/>
<gene>
    <name evidence="1" type="ORF">NL394_14525</name>
</gene>
<dbReference type="RefSeq" id="WP_182263983.1">
    <property type="nucleotide sequence ID" value="NZ_CP043010.1"/>
</dbReference>
<sequence>MKRIEENHASDPRAPWTPAARLMVAATTLGQKLVGYEEDHPERGDVPG</sequence>
<reference evidence="1" key="1">
    <citation type="submission" date="2022-07" db="EMBL/GenBank/DDBJ databases">
        <authorList>
            <person name="Wu T."/>
        </authorList>
    </citation>
    <scope>NUCLEOTIDE SEQUENCE</scope>
    <source>
        <strain evidence="1">SD-1</strain>
    </source>
</reference>
<accession>A0AAX3EDW6</accession>
<name>A0AAX3EDW6_PAEUR</name>
<evidence type="ECO:0000313" key="2">
    <source>
        <dbReference type="Proteomes" id="UP001163293"/>
    </source>
</evidence>
<protein>
    <submittedName>
        <fullName evidence="1">Uncharacterized protein</fullName>
    </submittedName>
</protein>
<keyword evidence="2" id="KW-1185">Reference proteome</keyword>